<comment type="caution">
    <text evidence="3">The sequence shown here is derived from an EMBL/GenBank/DDBJ whole genome shotgun (WGS) entry which is preliminary data.</text>
</comment>
<evidence type="ECO:0000256" key="2">
    <source>
        <dbReference type="SAM" id="Phobius"/>
    </source>
</evidence>
<feature type="transmembrane region" description="Helical" evidence="2">
    <location>
        <begin position="6"/>
        <end position="29"/>
    </location>
</feature>
<dbReference type="AlphaFoldDB" id="A0AAW4T827"/>
<feature type="transmembrane region" description="Helical" evidence="2">
    <location>
        <begin position="41"/>
        <end position="62"/>
    </location>
</feature>
<dbReference type="Proteomes" id="UP001198461">
    <property type="component" value="Unassembled WGS sequence"/>
</dbReference>
<feature type="coiled-coil region" evidence="1">
    <location>
        <begin position="259"/>
        <end position="286"/>
    </location>
</feature>
<feature type="transmembrane region" description="Helical" evidence="2">
    <location>
        <begin position="147"/>
        <end position="171"/>
    </location>
</feature>
<feature type="transmembrane region" description="Helical" evidence="2">
    <location>
        <begin position="106"/>
        <end position="127"/>
    </location>
</feature>
<dbReference type="Gene3D" id="1.10.10.60">
    <property type="entry name" value="Homeodomain-like"/>
    <property type="match status" value="1"/>
</dbReference>
<organism evidence="3 4">
    <name type="scientific">Bacteroides xylanisolvens</name>
    <dbReference type="NCBI Taxonomy" id="371601"/>
    <lineage>
        <taxon>Bacteria</taxon>
        <taxon>Pseudomonadati</taxon>
        <taxon>Bacteroidota</taxon>
        <taxon>Bacteroidia</taxon>
        <taxon>Bacteroidales</taxon>
        <taxon>Bacteroidaceae</taxon>
        <taxon>Bacteroides</taxon>
    </lineage>
</organism>
<evidence type="ECO:0000313" key="3">
    <source>
        <dbReference type="EMBL" id="MCA4706707.1"/>
    </source>
</evidence>
<dbReference type="PROSITE" id="PS51257">
    <property type="entry name" value="PROKAR_LIPOPROTEIN"/>
    <property type="match status" value="1"/>
</dbReference>
<name>A0AAW4T827_9BACE</name>
<feature type="transmembrane region" description="Helical" evidence="2">
    <location>
        <begin position="221"/>
        <end position="254"/>
    </location>
</feature>
<proteinExistence type="predicted"/>
<sequence length="398" mass="46675">MITKEFLQYTGFCAPIISSLGCAIMLVLFRHTHAKSEEGTLHRLLVSYFLLVSLGWICSLAYVYLPLLYVRINVFFYLIVFWSQVIFYQFIYTLTRLPGEKPFSRIHYIFPLVIVGTFAVWSAFVPFETQVHIVTSRGEVAPGYEAYSRFFTARLLLRGIWNISYTALAWWRLLAYRRSISDYSANADRTSLAWVTLLLLISFSLVPPSLLSAIFSKKILIASLLLLIPQLLLVVQHAVVCYNMAVGNFVVIYYPGEEIETESKENAEMEMEMEKETESERAYKRKKFEKYIYEHRPYLNPDLRITDLMQAFHTNRTYISRFINREYGMNFSRYINMLRLREMEALRNDPACSRLPEEERACLAGFSNFRSYQRVKRMAEKENRSCFPETGKQTTYKQ</sequence>
<dbReference type="EMBL" id="JAIWYE010000040">
    <property type="protein sequence ID" value="MCA4706707.1"/>
    <property type="molecule type" value="Genomic_DNA"/>
</dbReference>
<keyword evidence="2" id="KW-0472">Membrane</keyword>
<keyword evidence="2" id="KW-0812">Transmembrane</keyword>
<accession>A0AAW4T827</accession>
<evidence type="ECO:0000313" key="4">
    <source>
        <dbReference type="Proteomes" id="UP001198461"/>
    </source>
</evidence>
<evidence type="ECO:0000256" key="1">
    <source>
        <dbReference type="SAM" id="Coils"/>
    </source>
</evidence>
<gene>
    <name evidence="3" type="ORF">LD004_24195</name>
</gene>
<keyword evidence="2" id="KW-1133">Transmembrane helix</keyword>
<protein>
    <submittedName>
        <fullName evidence="3">AraC family transcriptional regulator</fullName>
    </submittedName>
</protein>
<dbReference type="RefSeq" id="WP_147393473.1">
    <property type="nucleotide sequence ID" value="NZ_AP031409.1"/>
</dbReference>
<reference evidence="3" key="1">
    <citation type="submission" date="2023-08" db="EMBL/GenBank/DDBJ databases">
        <title>Mucin Metabolism Genes Underlie the Key Renovations of Bacteroides xylanisolvens Genomes in Captive Great Apes.</title>
        <authorList>
            <person name="Nishida A.H."/>
        </authorList>
    </citation>
    <scope>NUCLEOTIDE SEQUENCE</scope>
    <source>
        <strain evidence="3">P13.H9</strain>
    </source>
</reference>
<feature type="transmembrane region" description="Helical" evidence="2">
    <location>
        <begin position="74"/>
        <end position="94"/>
    </location>
</feature>
<feature type="transmembrane region" description="Helical" evidence="2">
    <location>
        <begin position="192"/>
        <end position="215"/>
    </location>
</feature>
<keyword evidence="1" id="KW-0175">Coiled coil</keyword>